<keyword evidence="2" id="KW-1185">Reference proteome</keyword>
<dbReference type="Proteomes" id="UP000308600">
    <property type="component" value="Unassembled WGS sequence"/>
</dbReference>
<protein>
    <submittedName>
        <fullName evidence="1">Uncharacterized protein</fullName>
    </submittedName>
</protein>
<dbReference type="EMBL" id="ML208339">
    <property type="protein sequence ID" value="TFK69009.1"/>
    <property type="molecule type" value="Genomic_DNA"/>
</dbReference>
<organism evidence="1 2">
    <name type="scientific">Pluteus cervinus</name>
    <dbReference type="NCBI Taxonomy" id="181527"/>
    <lineage>
        <taxon>Eukaryota</taxon>
        <taxon>Fungi</taxon>
        <taxon>Dikarya</taxon>
        <taxon>Basidiomycota</taxon>
        <taxon>Agaricomycotina</taxon>
        <taxon>Agaricomycetes</taxon>
        <taxon>Agaricomycetidae</taxon>
        <taxon>Agaricales</taxon>
        <taxon>Pluteineae</taxon>
        <taxon>Pluteaceae</taxon>
        <taxon>Pluteus</taxon>
    </lineage>
</organism>
<evidence type="ECO:0000313" key="1">
    <source>
        <dbReference type="EMBL" id="TFK69009.1"/>
    </source>
</evidence>
<evidence type="ECO:0000313" key="2">
    <source>
        <dbReference type="Proteomes" id="UP000308600"/>
    </source>
</evidence>
<proteinExistence type="predicted"/>
<gene>
    <name evidence="1" type="ORF">BDN72DRAFT_841092</name>
</gene>
<accession>A0ACD3ATP0</accession>
<reference evidence="1 2" key="1">
    <citation type="journal article" date="2019" name="Nat. Ecol. Evol.">
        <title>Megaphylogeny resolves global patterns of mushroom evolution.</title>
        <authorList>
            <person name="Varga T."/>
            <person name="Krizsan K."/>
            <person name="Foldi C."/>
            <person name="Dima B."/>
            <person name="Sanchez-Garcia M."/>
            <person name="Sanchez-Ramirez S."/>
            <person name="Szollosi G.J."/>
            <person name="Szarkandi J.G."/>
            <person name="Papp V."/>
            <person name="Albert L."/>
            <person name="Andreopoulos W."/>
            <person name="Angelini C."/>
            <person name="Antonin V."/>
            <person name="Barry K.W."/>
            <person name="Bougher N.L."/>
            <person name="Buchanan P."/>
            <person name="Buyck B."/>
            <person name="Bense V."/>
            <person name="Catcheside P."/>
            <person name="Chovatia M."/>
            <person name="Cooper J."/>
            <person name="Damon W."/>
            <person name="Desjardin D."/>
            <person name="Finy P."/>
            <person name="Geml J."/>
            <person name="Haridas S."/>
            <person name="Hughes K."/>
            <person name="Justo A."/>
            <person name="Karasinski D."/>
            <person name="Kautmanova I."/>
            <person name="Kiss B."/>
            <person name="Kocsube S."/>
            <person name="Kotiranta H."/>
            <person name="LaButti K.M."/>
            <person name="Lechner B.E."/>
            <person name="Liimatainen K."/>
            <person name="Lipzen A."/>
            <person name="Lukacs Z."/>
            <person name="Mihaltcheva S."/>
            <person name="Morgado L.N."/>
            <person name="Niskanen T."/>
            <person name="Noordeloos M.E."/>
            <person name="Ohm R.A."/>
            <person name="Ortiz-Santana B."/>
            <person name="Ovrebo C."/>
            <person name="Racz N."/>
            <person name="Riley R."/>
            <person name="Savchenko A."/>
            <person name="Shiryaev A."/>
            <person name="Soop K."/>
            <person name="Spirin V."/>
            <person name="Szebenyi C."/>
            <person name="Tomsovsky M."/>
            <person name="Tulloss R.E."/>
            <person name="Uehling J."/>
            <person name="Grigoriev I.V."/>
            <person name="Vagvolgyi C."/>
            <person name="Papp T."/>
            <person name="Martin F.M."/>
            <person name="Miettinen O."/>
            <person name="Hibbett D.S."/>
            <person name="Nagy L.G."/>
        </authorList>
    </citation>
    <scope>NUCLEOTIDE SEQUENCE [LARGE SCALE GENOMIC DNA]</scope>
    <source>
        <strain evidence="1 2">NL-1719</strain>
    </source>
</reference>
<sequence>MAQRIRSWLRPKDRRQHPGGTTFPPELWSEIISTYLTLKDIRALSECSNFLRNVSIPFLFQRFTMRPVMTYPDHWLGVVHRTLHRPPRSRIPNHIAQVIETVAILRNKNPLQKDGTEMDRIFELLMNLPKLRHLGCDRVLFTQDRLNKLVQLPLKRLELSNCTMPTAPITVKIAGTLEYVKLCFPAADPHRPRQGRTSLASVLLRDSPNLTSLHLADNVIFPMMILVRPPSVTILNVPAQYINDFNFVDVLMTCPSLKSIALRCTHYTGRSVTGNLIFPPGALPNLERYGGPFDIFPRFTDNRPTVKEVYLICPRVLGSPSTPIPSIPNSIESVIYNVQSPCPFFPLLHPSLESESLKRLTIISLEWSLEGLPQLLKSSNLAPLPNIRHLTLRAVYDVSQPNSRSRLEGILGDSLSALLEVYPNLEEAKIIPLPANWESEFSMLWRRSVSLTKWESSTYLRAIDTW</sequence>
<name>A0ACD3ATP0_9AGAR</name>